<keyword evidence="5" id="KW-0378">Hydrolase</keyword>
<protein>
    <submittedName>
        <fullName evidence="5">Hydrolase</fullName>
    </submittedName>
</protein>
<dbReference type="RefSeq" id="WP_109792885.1">
    <property type="nucleotide sequence ID" value="NZ_PHIG01000048.1"/>
</dbReference>
<dbReference type="SUPFAM" id="SSF56645">
    <property type="entry name" value="Acyl-CoA dehydrogenase NM domain-like"/>
    <property type="match status" value="1"/>
</dbReference>
<keyword evidence="6" id="KW-1185">Reference proteome</keyword>
<dbReference type="PANTHER" id="PTHR48083:SF5">
    <property type="entry name" value="NRGC PROTEIN"/>
    <property type="match status" value="1"/>
</dbReference>
<dbReference type="GO" id="GO:0016787">
    <property type="term" value="F:hydrolase activity"/>
    <property type="evidence" value="ECO:0007669"/>
    <property type="project" value="UniProtKB-KW"/>
</dbReference>
<feature type="domain" description="Acyl-CoA dehydrogenase/oxidase N-terminal" evidence="3">
    <location>
        <begin position="13"/>
        <end position="79"/>
    </location>
</feature>
<dbReference type="InterPro" id="IPR036250">
    <property type="entry name" value="AcylCo_DH-like_C"/>
</dbReference>
<dbReference type="AlphaFoldDB" id="A0A2M9FXD5"/>
<dbReference type="InterPro" id="IPR037069">
    <property type="entry name" value="AcylCoA_DH/ox_N_sf"/>
</dbReference>
<dbReference type="GO" id="GO:0003995">
    <property type="term" value="F:acyl-CoA dehydrogenase activity"/>
    <property type="evidence" value="ECO:0007669"/>
    <property type="project" value="TreeGrafter"/>
</dbReference>
<dbReference type="OrthoDB" id="7316074at2"/>
<dbReference type="SUPFAM" id="SSF47203">
    <property type="entry name" value="Acyl-CoA dehydrogenase C-terminal domain-like"/>
    <property type="match status" value="1"/>
</dbReference>
<evidence type="ECO:0000313" key="6">
    <source>
        <dbReference type="Proteomes" id="UP000229498"/>
    </source>
</evidence>
<dbReference type="Gene3D" id="1.20.140.10">
    <property type="entry name" value="Butyryl-CoA Dehydrogenase, subunit A, domain 3"/>
    <property type="match status" value="1"/>
</dbReference>
<dbReference type="Pfam" id="PF02771">
    <property type="entry name" value="Acyl-CoA_dh_N"/>
    <property type="match status" value="1"/>
</dbReference>
<proteinExistence type="inferred from homology"/>
<gene>
    <name evidence="5" type="ORF">CVT23_19065</name>
</gene>
<keyword evidence="1" id="KW-0560">Oxidoreductase</keyword>
<feature type="domain" description="Acyl-CoA dehydrogenase C-terminal" evidence="4">
    <location>
        <begin position="228"/>
        <end position="361"/>
    </location>
</feature>
<dbReference type="InterPro" id="IPR050741">
    <property type="entry name" value="Acyl-CoA_dehydrogenase"/>
</dbReference>
<dbReference type="InterPro" id="IPR046373">
    <property type="entry name" value="Acyl-CoA_Oxase/DH_mid-dom_sf"/>
</dbReference>
<dbReference type="InterPro" id="IPR009100">
    <property type="entry name" value="AcylCoA_DH/oxidase_NM_dom_sf"/>
</dbReference>
<dbReference type="Pfam" id="PF08028">
    <property type="entry name" value="Acyl-CoA_dh_2"/>
    <property type="match status" value="1"/>
</dbReference>
<evidence type="ECO:0000256" key="1">
    <source>
        <dbReference type="ARBA" id="ARBA00023002"/>
    </source>
</evidence>
<dbReference type="PANTHER" id="PTHR48083">
    <property type="entry name" value="MEDIUM-CHAIN SPECIFIC ACYL-COA DEHYDROGENASE, MITOCHONDRIAL-RELATED"/>
    <property type="match status" value="1"/>
</dbReference>
<dbReference type="InterPro" id="IPR013786">
    <property type="entry name" value="AcylCoA_DH/ox_N"/>
</dbReference>
<dbReference type="Gene3D" id="1.10.540.10">
    <property type="entry name" value="Acyl-CoA dehydrogenase/oxidase, N-terminal domain"/>
    <property type="match status" value="1"/>
</dbReference>
<dbReference type="GO" id="GO:0033539">
    <property type="term" value="P:fatty acid beta-oxidation using acyl-CoA dehydrogenase"/>
    <property type="evidence" value="ECO:0007669"/>
    <property type="project" value="TreeGrafter"/>
</dbReference>
<evidence type="ECO:0000259" key="3">
    <source>
        <dbReference type="Pfam" id="PF02771"/>
    </source>
</evidence>
<dbReference type="GO" id="GO:0005737">
    <property type="term" value="C:cytoplasm"/>
    <property type="evidence" value="ECO:0007669"/>
    <property type="project" value="TreeGrafter"/>
</dbReference>
<name>A0A2M9FXD5_9PROT</name>
<organism evidence="5 6">
    <name type="scientific">Minwuia thermotolerans</name>
    <dbReference type="NCBI Taxonomy" id="2056226"/>
    <lineage>
        <taxon>Bacteria</taxon>
        <taxon>Pseudomonadati</taxon>
        <taxon>Pseudomonadota</taxon>
        <taxon>Alphaproteobacteria</taxon>
        <taxon>Minwuiales</taxon>
        <taxon>Minwuiaceae</taxon>
        <taxon>Minwuia</taxon>
    </lineage>
</organism>
<dbReference type="PIRSF" id="PIRSF016578">
    <property type="entry name" value="HsaA"/>
    <property type="match status" value="1"/>
</dbReference>
<dbReference type="GO" id="GO:0050660">
    <property type="term" value="F:flavin adenine dinucleotide binding"/>
    <property type="evidence" value="ECO:0007669"/>
    <property type="project" value="InterPro"/>
</dbReference>
<reference evidence="5 6" key="1">
    <citation type="submission" date="2017-11" db="EMBL/GenBank/DDBJ databases">
        <title>Draft genome sequence of Rhizobiales bacterium SY3-13.</title>
        <authorList>
            <person name="Sun C."/>
        </authorList>
    </citation>
    <scope>NUCLEOTIDE SEQUENCE [LARGE SCALE GENOMIC DNA]</scope>
    <source>
        <strain evidence="5 6">SY3-13</strain>
    </source>
</reference>
<dbReference type="EMBL" id="PHIG01000048">
    <property type="protein sequence ID" value="PJK28131.1"/>
    <property type="molecule type" value="Genomic_DNA"/>
</dbReference>
<evidence type="ECO:0000259" key="4">
    <source>
        <dbReference type="Pfam" id="PF08028"/>
    </source>
</evidence>
<comment type="similarity">
    <text evidence="2">Belongs to the HpaH/HsaA monooxygenase family.</text>
</comment>
<accession>A0A2M9FXD5</accession>
<dbReference type="InterPro" id="IPR013107">
    <property type="entry name" value="Acyl-CoA_DH_C"/>
</dbReference>
<dbReference type="Gene3D" id="2.40.110.10">
    <property type="entry name" value="Butyryl-CoA Dehydrogenase, subunit A, domain 2"/>
    <property type="match status" value="1"/>
</dbReference>
<evidence type="ECO:0000256" key="2">
    <source>
        <dbReference type="ARBA" id="ARBA00049661"/>
    </source>
</evidence>
<dbReference type="Proteomes" id="UP000229498">
    <property type="component" value="Unassembled WGS sequence"/>
</dbReference>
<comment type="caution">
    <text evidence="5">The sequence shown here is derived from an EMBL/GenBank/DDBJ whole genome shotgun (WGS) entry which is preliminary data.</text>
</comment>
<sequence length="381" mass="39983">MKMTLPEALLADVAGRGDEIEAARRLPADVARAMAKAGLFRMMIPKTLGGLELPVSESLAAMRRVAAADASAGWCVMIAATSAYKSGFLDHETAREIYGDPLGVYGGIFAPMGRAEPVDGGYRLTGRWAWASGSANCTWLSGGAVIREGDGIAKLPNGAPDSRMMIFPAAEAELIDTWMSHGLKGTGSGDMAVEDIFVPEARAVSMMTSVATHDGALYRFPTFGLLALGIAAVALGNAGAALDDLVALAASKKPTGGGRTLAERGYAQSELAQARAKLGGASAFMEDAVGRAWTLAEAGDDLDVEARADLRLAATHATRTSADVARVMYDLAGGDSVYLKSPLQRRFRDAHVMTQHMMVNPATWELTGRVAFGLPTDATFL</sequence>
<evidence type="ECO:0000313" key="5">
    <source>
        <dbReference type="EMBL" id="PJK28131.1"/>
    </source>
</evidence>